<keyword evidence="1" id="KW-1133">Transmembrane helix</keyword>
<reference evidence="2 3" key="1">
    <citation type="submission" date="2019-09" db="EMBL/GenBank/DDBJ databases">
        <title>Genome Sequences of Streptomyces kaniharaensis ATCC 21070.</title>
        <authorList>
            <person name="Zhu W."/>
            <person name="De Crecy-Lagard V."/>
            <person name="Richards N.G."/>
        </authorList>
    </citation>
    <scope>NUCLEOTIDE SEQUENCE [LARGE SCALE GENOMIC DNA]</scope>
    <source>
        <strain evidence="2 3">SF-557</strain>
    </source>
</reference>
<organism evidence="2 3">
    <name type="scientific">Streptomyces kaniharaensis</name>
    <dbReference type="NCBI Taxonomy" id="212423"/>
    <lineage>
        <taxon>Bacteria</taxon>
        <taxon>Bacillati</taxon>
        <taxon>Actinomycetota</taxon>
        <taxon>Actinomycetes</taxon>
        <taxon>Kitasatosporales</taxon>
        <taxon>Streptomycetaceae</taxon>
        <taxon>Streptomyces</taxon>
    </lineage>
</organism>
<protein>
    <submittedName>
        <fullName evidence="2">DUF4383 domain-containing protein</fullName>
    </submittedName>
</protein>
<proteinExistence type="predicted"/>
<dbReference type="EMBL" id="WBOF01000001">
    <property type="protein sequence ID" value="MQS12147.1"/>
    <property type="molecule type" value="Genomic_DNA"/>
</dbReference>
<keyword evidence="1" id="KW-0812">Transmembrane</keyword>
<sequence length="181" mass="19386">MKLQDELPVDHKLLMVWRIGAGLGGVFLIVFGALGLADHPGFLDTKGDEIAGLSTNGALAVLSIVVGAILVIGAVIGGNFASNLNMVVGVLFVLSGFYGLTVLGRPDANILNFRMSNVLFAFIFGIVVTTFGMYGRVSSHLPHDNPFWRRRIRAEEPMPSGPKTFVKILHPNPGPTRPVGH</sequence>
<feature type="transmembrane region" description="Helical" evidence="1">
    <location>
        <begin position="58"/>
        <end position="78"/>
    </location>
</feature>
<keyword evidence="3" id="KW-1185">Reference proteome</keyword>
<evidence type="ECO:0000313" key="2">
    <source>
        <dbReference type="EMBL" id="MQS12147.1"/>
    </source>
</evidence>
<feature type="transmembrane region" description="Helical" evidence="1">
    <location>
        <begin position="115"/>
        <end position="134"/>
    </location>
</feature>
<feature type="transmembrane region" description="Helical" evidence="1">
    <location>
        <begin position="84"/>
        <end position="103"/>
    </location>
</feature>
<dbReference type="RefSeq" id="WP_153460601.1">
    <property type="nucleotide sequence ID" value="NZ_WBOF01000001.1"/>
</dbReference>
<dbReference type="OrthoDB" id="5187794at2"/>
<feature type="transmembrane region" description="Helical" evidence="1">
    <location>
        <begin position="15"/>
        <end position="37"/>
    </location>
</feature>
<gene>
    <name evidence="2" type="ORF">F7Q99_07520</name>
</gene>
<evidence type="ECO:0000313" key="3">
    <source>
        <dbReference type="Proteomes" id="UP000450000"/>
    </source>
</evidence>
<accession>A0A6N7KP81</accession>
<name>A0A6N7KP81_9ACTN</name>
<evidence type="ECO:0000256" key="1">
    <source>
        <dbReference type="SAM" id="Phobius"/>
    </source>
</evidence>
<dbReference type="AlphaFoldDB" id="A0A6N7KP81"/>
<comment type="caution">
    <text evidence="2">The sequence shown here is derived from an EMBL/GenBank/DDBJ whole genome shotgun (WGS) entry which is preliminary data.</text>
</comment>
<dbReference type="Pfam" id="PF14325">
    <property type="entry name" value="DUF4383"/>
    <property type="match status" value="1"/>
</dbReference>
<dbReference type="Proteomes" id="UP000450000">
    <property type="component" value="Unassembled WGS sequence"/>
</dbReference>
<keyword evidence="1" id="KW-0472">Membrane</keyword>